<keyword evidence="2" id="KW-1185">Reference proteome</keyword>
<accession>A0ABY8S094</accession>
<dbReference type="Proteomes" id="UP001229836">
    <property type="component" value="Chromosome"/>
</dbReference>
<sequence>MIKITQEMLSAAQNEVAKRNNYLHPHFNLGYLNEDTRQVIGFLGEFSCQAYLGIDWRANIRDNYLRPDDYDFMHNGGRVDVKTETLPSMQLVNAVTTRQIHDDKAYGRRLIVAGQYPLLAHYDMVMFGCFLRPQNSNQWNPVGQYWYPIGMIESQHILQNYQPTEYKPFGGYYPQACANIRTSELRDIV</sequence>
<dbReference type="EMBL" id="CP125669">
    <property type="protein sequence ID" value="WHP04656.1"/>
    <property type="molecule type" value="Genomic_DNA"/>
</dbReference>
<evidence type="ECO:0000313" key="1">
    <source>
        <dbReference type="EMBL" id="WHP04656.1"/>
    </source>
</evidence>
<gene>
    <name evidence="1" type="ORF">QLH32_11385</name>
</gene>
<proteinExistence type="predicted"/>
<dbReference type="RefSeq" id="WP_283266319.1">
    <property type="nucleotide sequence ID" value="NZ_CP125669.1"/>
</dbReference>
<protein>
    <submittedName>
        <fullName evidence="1">Uncharacterized protein</fullName>
    </submittedName>
</protein>
<name>A0ABY8S094_9GAMM</name>
<organism evidence="1 2">
    <name type="scientific">Acinetobacter corruptisaponis</name>
    <dbReference type="NCBI Taxonomy" id="3045147"/>
    <lineage>
        <taxon>Bacteria</taxon>
        <taxon>Pseudomonadati</taxon>
        <taxon>Pseudomonadota</taxon>
        <taxon>Gammaproteobacteria</taxon>
        <taxon>Moraxellales</taxon>
        <taxon>Moraxellaceae</taxon>
        <taxon>Acinetobacter</taxon>
    </lineage>
</organism>
<reference evidence="1 2" key="1">
    <citation type="submission" date="2023-05" db="EMBL/GenBank/DDBJ databases">
        <title>The complete genome of Acinetobacter sp. nov KCTC 92772.</title>
        <authorList>
            <person name="Zhou G."/>
        </authorList>
    </citation>
    <scope>NUCLEOTIDE SEQUENCE [LARGE SCALE GENOMIC DNA]</scope>
    <source>
        <strain evidence="1 2">KCTC 92772</strain>
    </source>
</reference>
<evidence type="ECO:0000313" key="2">
    <source>
        <dbReference type="Proteomes" id="UP001229836"/>
    </source>
</evidence>